<evidence type="ECO:0000256" key="4">
    <source>
        <dbReference type="ARBA" id="ARBA00022898"/>
    </source>
</evidence>
<evidence type="ECO:0000256" key="6">
    <source>
        <dbReference type="PIRSR" id="PIRSR602129-50"/>
    </source>
</evidence>
<dbReference type="InterPro" id="IPR002129">
    <property type="entry name" value="PyrdxlP-dep_de-COase"/>
</dbReference>
<dbReference type="GO" id="GO:0030170">
    <property type="term" value="F:pyridoxal phosphate binding"/>
    <property type="evidence" value="ECO:0007669"/>
    <property type="project" value="InterPro"/>
</dbReference>
<evidence type="ECO:0000313" key="8">
    <source>
        <dbReference type="EMBL" id="SDM06910.1"/>
    </source>
</evidence>
<dbReference type="RefSeq" id="WP_170844821.1">
    <property type="nucleotide sequence ID" value="NZ_FNEK01000161.1"/>
</dbReference>
<sequence>MDKQRTKASGLSAAQARAMDGAALAARFYREELPNMPARPTVGLDEAAGRFLAPLSDSGMPEDEVIAQIVRDASGGLHSMANPTFFGYVLGASHPVGVAADMLVAAWGQNAGSSFETPAATGMERAVCNWVIDLLSLPSGSGAGLVTGGTVANMVGVMAARHKLLAAQGWDVEADGLFGAPEIPVLIGKDAHSAPFAALRYAGLGAARVRVVETDGEGRIRADAFRRALEQTDAPPLVILQAGQINTGAFDPFGELIPMVRERQGWVHVDGAFGLWLAAVPELEHRLAGVREADSWAVDLHKWLNAPFDAGMVIVRDRAPLVASMSARGAYLPETTGHWEPSDSTPELSRRARGIPSYAILRHLGVAGVREMVARHCRLAARIAAAVSAEPGIVVLNEVHSNQVAIACGNGPDGNELTMRVLRRVQERGKVYPTHGEWAGRQIIRASVIGYAMNEADADLLSIEIIDALRWCVDNPD</sequence>
<dbReference type="InterPro" id="IPR015422">
    <property type="entry name" value="PyrdxlP-dep_Trfase_small"/>
</dbReference>
<keyword evidence="9" id="KW-1185">Reference proteome</keyword>
<evidence type="ECO:0000256" key="1">
    <source>
        <dbReference type="ARBA" id="ARBA00001933"/>
    </source>
</evidence>
<protein>
    <submittedName>
        <fullName evidence="8">Glutamate or tyrosine decarboxylase</fullName>
    </submittedName>
</protein>
<comment type="similarity">
    <text evidence="2 7">Belongs to the group II decarboxylase family.</text>
</comment>
<evidence type="ECO:0000256" key="2">
    <source>
        <dbReference type="ARBA" id="ARBA00009533"/>
    </source>
</evidence>
<dbReference type="InterPro" id="IPR015424">
    <property type="entry name" value="PyrdxlP-dep_Trfase"/>
</dbReference>
<dbReference type="InterPro" id="IPR010977">
    <property type="entry name" value="Aromatic_deC"/>
</dbReference>
<dbReference type="GO" id="GO:0016831">
    <property type="term" value="F:carboxy-lyase activity"/>
    <property type="evidence" value="ECO:0007669"/>
    <property type="project" value="UniProtKB-KW"/>
</dbReference>
<dbReference type="STRING" id="571298.SAMN04488026_11611"/>
<organism evidence="8 9">
    <name type="scientific">Aliiruegeria lutimaris</name>
    <dbReference type="NCBI Taxonomy" id="571298"/>
    <lineage>
        <taxon>Bacteria</taxon>
        <taxon>Pseudomonadati</taxon>
        <taxon>Pseudomonadota</taxon>
        <taxon>Alphaproteobacteria</taxon>
        <taxon>Rhodobacterales</taxon>
        <taxon>Roseobacteraceae</taxon>
        <taxon>Aliiruegeria</taxon>
    </lineage>
</organism>
<evidence type="ECO:0000256" key="3">
    <source>
        <dbReference type="ARBA" id="ARBA00022793"/>
    </source>
</evidence>
<feature type="modified residue" description="N6-(pyridoxal phosphate)lysine" evidence="6">
    <location>
        <position position="302"/>
    </location>
</feature>
<dbReference type="Proteomes" id="UP000199382">
    <property type="component" value="Unassembled WGS sequence"/>
</dbReference>
<proteinExistence type="inferred from homology"/>
<name>A0A1G9Q7J1_9RHOB</name>
<dbReference type="EMBL" id="FNEK01000161">
    <property type="protein sequence ID" value="SDM06910.1"/>
    <property type="molecule type" value="Genomic_DNA"/>
</dbReference>
<keyword evidence="4 6" id="KW-0663">Pyridoxal phosphate</keyword>
<dbReference type="InterPro" id="IPR015421">
    <property type="entry name" value="PyrdxlP-dep_Trfase_major"/>
</dbReference>
<dbReference type="InterPro" id="IPR021115">
    <property type="entry name" value="Pyridoxal-P_BS"/>
</dbReference>
<gene>
    <name evidence="8" type="ORF">SAMN04488026_11611</name>
</gene>
<keyword evidence="3" id="KW-0210">Decarboxylase</keyword>
<dbReference type="SUPFAM" id="SSF53383">
    <property type="entry name" value="PLP-dependent transferases"/>
    <property type="match status" value="1"/>
</dbReference>
<dbReference type="Gene3D" id="3.90.1150.10">
    <property type="entry name" value="Aspartate Aminotransferase, domain 1"/>
    <property type="match status" value="1"/>
</dbReference>
<evidence type="ECO:0000256" key="5">
    <source>
        <dbReference type="ARBA" id="ARBA00023239"/>
    </source>
</evidence>
<dbReference type="PANTHER" id="PTHR11999">
    <property type="entry name" value="GROUP II PYRIDOXAL-5-PHOSPHATE DECARBOXYLASE"/>
    <property type="match status" value="1"/>
</dbReference>
<evidence type="ECO:0000256" key="7">
    <source>
        <dbReference type="RuleBase" id="RU000382"/>
    </source>
</evidence>
<accession>A0A1G9Q7J1</accession>
<dbReference type="PANTHER" id="PTHR11999:SF70">
    <property type="entry name" value="MIP05841P"/>
    <property type="match status" value="1"/>
</dbReference>
<dbReference type="Gene3D" id="3.40.640.10">
    <property type="entry name" value="Type I PLP-dependent aspartate aminotransferase-like (Major domain)"/>
    <property type="match status" value="1"/>
</dbReference>
<evidence type="ECO:0000313" key="9">
    <source>
        <dbReference type="Proteomes" id="UP000199382"/>
    </source>
</evidence>
<comment type="cofactor">
    <cofactor evidence="1 6 7">
        <name>pyridoxal 5'-phosphate</name>
        <dbReference type="ChEBI" id="CHEBI:597326"/>
    </cofactor>
</comment>
<dbReference type="AlphaFoldDB" id="A0A1G9Q7J1"/>
<dbReference type="PROSITE" id="PS00392">
    <property type="entry name" value="DDC_GAD_HDC_YDC"/>
    <property type="match status" value="1"/>
</dbReference>
<keyword evidence="5 7" id="KW-0456">Lyase</keyword>
<dbReference type="Pfam" id="PF00282">
    <property type="entry name" value="Pyridoxal_deC"/>
    <property type="match status" value="1"/>
</dbReference>
<reference evidence="8 9" key="1">
    <citation type="submission" date="2016-10" db="EMBL/GenBank/DDBJ databases">
        <authorList>
            <person name="de Groot N.N."/>
        </authorList>
    </citation>
    <scope>NUCLEOTIDE SEQUENCE [LARGE SCALE GENOMIC DNA]</scope>
    <source>
        <strain evidence="8 9">DSM 25294</strain>
    </source>
</reference>
<dbReference type="GO" id="GO:0019752">
    <property type="term" value="P:carboxylic acid metabolic process"/>
    <property type="evidence" value="ECO:0007669"/>
    <property type="project" value="InterPro"/>
</dbReference>